<protein>
    <submittedName>
        <fullName evidence="1">Uncharacterized protein</fullName>
    </submittedName>
</protein>
<proteinExistence type="predicted"/>
<dbReference type="Gramene" id="KOM57221">
    <property type="protein sequence ID" value="KOM57221"/>
    <property type="gene ID" value="LR48_Vigan11g025300"/>
</dbReference>
<dbReference type="Proteomes" id="UP000053144">
    <property type="component" value="Chromosome 11"/>
</dbReference>
<organism evidence="1 2">
    <name type="scientific">Phaseolus angularis</name>
    <name type="common">Azuki bean</name>
    <name type="synonym">Vigna angularis</name>
    <dbReference type="NCBI Taxonomy" id="3914"/>
    <lineage>
        <taxon>Eukaryota</taxon>
        <taxon>Viridiplantae</taxon>
        <taxon>Streptophyta</taxon>
        <taxon>Embryophyta</taxon>
        <taxon>Tracheophyta</taxon>
        <taxon>Spermatophyta</taxon>
        <taxon>Magnoliopsida</taxon>
        <taxon>eudicotyledons</taxon>
        <taxon>Gunneridae</taxon>
        <taxon>Pentapetalae</taxon>
        <taxon>rosids</taxon>
        <taxon>fabids</taxon>
        <taxon>Fabales</taxon>
        <taxon>Fabaceae</taxon>
        <taxon>Papilionoideae</taxon>
        <taxon>50 kb inversion clade</taxon>
        <taxon>NPAAA clade</taxon>
        <taxon>indigoferoid/millettioid clade</taxon>
        <taxon>Phaseoleae</taxon>
        <taxon>Vigna</taxon>
    </lineage>
</organism>
<reference evidence="2" key="1">
    <citation type="journal article" date="2015" name="Proc. Natl. Acad. Sci. U.S.A.">
        <title>Genome sequencing of adzuki bean (Vigna angularis) provides insight into high starch and low fat accumulation and domestication.</title>
        <authorList>
            <person name="Yang K."/>
            <person name="Tian Z."/>
            <person name="Chen C."/>
            <person name="Luo L."/>
            <person name="Zhao B."/>
            <person name="Wang Z."/>
            <person name="Yu L."/>
            <person name="Li Y."/>
            <person name="Sun Y."/>
            <person name="Li W."/>
            <person name="Chen Y."/>
            <person name="Li Y."/>
            <person name="Zhang Y."/>
            <person name="Ai D."/>
            <person name="Zhao J."/>
            <person name="Shang C."/>
            <person name="Ma Y."/>
            <person name="Wu B."/>
            <person name="Wang M."/>
            <person name="Gao L."/>
            <person name="Sun D."/>
            <person name="Zhang P."/>
            <person name="Guo F."/>
            <person name="Wang W."/>
            <person name="Li Y."/>
            <person name="Wang J."/>
            <person name="Varshney R.K."/>
            <person name="Wang J."/>
            <person name="Ling H.Q."/>
            <person name="Wan P."/>
        </authorList>
    </citation>
    <scope>NUCLEOTIDE SEQUENCE</scope>
    <source>
        <strain evidence="2">cv. Jingnong 6</strain>
    </source>
</reference>
<dbReference type="EMBL" id="CM003381">
    <property type="protein sequence ID" value="KOM57221.1"/>
    <property type="molecule type" value="Genomic_DNA"/>
</dbReference>
<name>A0A0L9VQ74_PHAAN</name>
<gene>
    <name evidence="1" type="ORF">LR48_Vigan11g025300</name>
</gene>
<accession>A0A0L9VQ74</accession>
<evidence type="ECO:0000313" key="1">
    <source>
        <dbReference type="EMBL" id="KOM57221.1"/>
    </source>
</evidence>
<evidence type="ECO:0000313" key="2">
    <source>
        <dbReference type="Proteomes" id="UP000053144"/>
    </source>
</evidence>
<sequence>MGPLIVVTNLKGERCYVVYQCCICGSFSYETGDALNSLYPMDELLQYIIDYKDTVNDYPRENWILYRKSITEDVRPTRLERTIVQAEEDARFEEDAWPDDVRRGRSSRFQWALVEDDGESALPLSDPPKGTETFLNYCEKLIKQMKNVMTKTCDG</sequence>
<dbReference type="AlphaFoldDB" id="A0A0L9VQ74"/>